<dbReference type="InterPro" id="IPR013785">
    <property type="entry name" value="Aldolase_TIM"/>
</dbReference>
<evidence type="ECO:0000256" key="4">
    <source>
        <dbReference type="ARBA" id="ARBA00022617"/>
    </source>
</evidence>
<keyword evidence="6 10" id="KW-0479">Metal-binding</keyword>
<keyword evidence="4 10" id="KW-0349">Heme</keyword>
<dbReference type="OrthoDB" id="9808022at2"/>
<comment type="subcellular location">
    <subcellularLocation>
        <location evidence="10">Cytoplasm</location>
    </subcellularLocation>
</comment>
<evidence type="ECO:0000256" key="2">
    <source>
        <dbReference type="ARBA" id="ARBA00006100"/>
    </source>
</evidence>
<evidence type="ECO:0000256" key="1">
    <source>
        <dbReference type="ARBA" id="ARBA00001966"/>
    </source>
</evidence>
<dbReference type="GO" id="GO:0004109">
    <property type="term" value="F:coproporphyrinogen oxidase activity"/>
    <property type="evidence" value="ECO:0007669"/>
    <property type="project" value="InterPro"/>
</dbReference>
<dbReference type="EMBL" id="FXTP01000008">
    <property type="protein sequence ID" value="SMO69914.1"/>
    <property type="molecule type" value="Genomic_DNA"/>
</dbReference>
<dbReference type="SFLD" id="SFLDS00029">
    <property type="entry name" value="Radical_SAM"/>
    <property type="match status" value="1"/>
</dbReference>
<organism evidence="12 13">
    <name type="scientific">Gracilimonas mengyeensis</name>
    <dbReference type="NCBI Taxonomy" id="1302730"/>
    <lineage>
        <taxon>Bacteria</taxon>
        <taxon>Pseudomonadati</taxon>
        <taxon>Balneolota</taxon>
        <taxon>Balneolia</taxon>
        <taxon>Balneolales</taxon>
        <taxon>Balneolaceae</taxon>
        <taxon>Gracilimonas</taxon>
    </lineage>
</organism>
<keyword evidence="13" id="KW-1185">Reference proteome</keyword>
<keyword evidence="10" id="KW-0004">4Fe-4S</keyword>
<dbReference type="PANTHER" id="PTHR13932">
    <property type="entry name" value="COPROPORPHYRINIGEN III OXIDASE"/>
    <property type="match status" value="1"/>
</dbReference>
<gene>
    <name evidence="12" type="ORF">SAMN06265219_10886</name>
</gene>
<evidence type="ECO:0000256" key="3">
    <source>
        <dbReference type="ARBA" id="ARBA00017228"/>
    </source>
</evidence>
<comment type="similarity">
    <text evidence="2">Belongs to the anaerobic coproporphyrinogen-III oxidase family. HemW subfamily.</text>
</comment>
<dbReference type="PROSITE" id="PS51918">
    <property type="entry name" value="RADICAL_SAM"/>
    <property type="match status" value="1"/>
</dbReference>
<evidence type="ECO:0000256" key="5">
    <source>
        <dbReference type="ARBA" id="ARBA00022691"/>
    </source>
</evidence>
<reference evidence="12 13" key="1">
    <citation type="submission" date="2017-05" db="EMBL/GenBank/DDBJ databases">
        <authorList>
            <person name="Varghese N."/>
            <person name="Submissions S."/>
        </authorList>
    </citation>
    <scope>NUCLEOTIDE SEQUENCE [LARGE SCALE GENOMIC DNA]</scope>
    <source>
        <strain evidence="12 13">DSM 21985</strain>
    </source>
</reference>
<name>A0A521DDN1_9BACT</name>
<evidence type="ECO:0000313" key="12">
    <source>
        <dbReference type="EMBL" id="SMO69914.1"/>
    </source>
</evidence>
<dbReference type="SFLD" id="SFLDG01082">
    <property type="entry name" value="B12-binding_domain_containing"/>
    <property type="match status" value="1"/>
</dbReference>
<dbReference type="Pfam" id="PF04055">
    <property type="entry name" value="Radical_SAM"/>
    <property type="match status" value="1"/>
</dbReference>
<keyword evidence="7 10" id="KW-0408">Iron</keyword>
<dbReference type="SFLD" id="SFLDF00562">
    <property type="entry name" value="HemN-like__clustered_with_heat"/>
    <property type="match status" value="1"/>
</dbReference>
<dbReference type="AlphaFoldDB" id="A0A521DDN1"/>
<dbReference type="Pfam" id="PF06969">
    <property type="entry name" value="HemN_C"/>
    <property type="match status" value="1"/>
</dbReference>
<accession>A0A521DDN1</accession>
<evidence type="ECO:0000313" key="13">
    <source>
        <dbReference type="Proteomes" id="UP000317557"/>
    </source>
</evidence>
<evidence type="ECO:0000256" key="7">
    <source>
        <dbReference type="ARBA" id="ARBA00023004"/>
    </source>
</evidence>
<evidence type="ECO:0000259" key="11">
    <source>
        <dbReference type="PROSITE" id="PS51918"/>
    </source>
</evidence>
<sequence>MSGLYIHIPFCKQACSYCDFYFVTRHQQKQNFVDELLREIRSKKDSRFTHEAVRTIYFGGGTPSLLSPQQVEDILQAIDETFEVALEEITLEMNPDDVSREYLAGLKSAGINRASMGVQSFDADLLDFMHRAHTSDEALRCLEILAVSDFEVFTTDLIYGNPKQSLDMLERDIDTLLQFNPPHISAYSLTVEPRTRLGKQVELGRIAPPEDDVVADHFDLVVEKLAEAGIQQYEVSNYAKPGSEAVHNSSYWSHENYLGLGPAAHSFWWDEDLETAHRWSNKPDLNHYLESGWTSPHDKEKLRLPTLAEERLMLGLRTAKGITLEELKQRYEFTFSPKQKAYLQQMEKQGKVETGERVRLTKQGLKIADAILLDLVTAA</sequence>
<evidence type="ECO:0000256" key="9">
    <source>
        <dbReference type="ARBA" id="ARBA00023186"/>
    </source>
</evidence>
<dbReference type="RefSeq" id="WP_142454550.1">
    <property type="nucleotide sequence ID" value="NZ_FXTP01000008.1"/>
</dbReference>
<dbReference type="PANTHER" id="PTHR13932:SF5">
    <property type="entry name" value="RADICAL S-ADENOSYL METHIONINE DOMAIN-CONTAINING PROTEIN 1, MITOCHONDRIAL"/>
    <property type="match status" value="1"/>
</dbReference>
<dbReference type="GO" id="GO:0051539">
    <property type="term" value="F:4 iron, 4 sulfur cluster binding"/>
    <property type="evidence" value="ECO:0007669"/>
    <property type="project" value="UniProtKB-UniRule"/>
</dbReference>
<evidence type="ECO:0000256" key="10">
    <source>
        <dbReference type="RuleBase" id="RU364116"/>
    </source>
</evidence>
<dbReference type="InterPro" id="IPR004559">
    <property type="entry name" value="HemW-like"/>
</dbReference>
<dbReference type="SMART" id="SM00729">
    <property type="entry name" value="Elp3"/>
    <property type="match status" value="1"/>
</dbReference>
<keyword evidence="10" id="KW-0963">Cytoplasm</keyword>
<proteinExistence type="inferred from homology"/>
<keyword evidence="9 10" id="KW-0143">Chaperone</keyword>
<dbReference type="Gene3D" id="3.20.20.70">
    <property type="entry name" value="Aldolase class I"/>
    <property type="match status" value="1"/>
</dbReference>
<protein>
    <recommendedName>
        <fullName evidence="3 10">Heme chaperone HemW</fullName>
    </recommendedName>
</protein>
<dbReference type="InterPro" id="IPR034505">
    <property type="entry name" value="Coproporphyrinogen-III_oxidase"/>
</dbReference>
<dbReference type="SUPFAM" id="SSF102114">
    <property type="entry name" value="Radical SAM enzymes"/>
    <property type="match status" value="1"/>
</dbReference>
<dbReference type="InterPro" id="IPR006638">
    <property type="entry name" value="Elp3/MiaA/NifB-like_rSAM"/>
</dbReference>
<dbReference type="InterPro" id="IPR058240">
    <property type="entry name" value="rSAM_sf"/>
</dbReference>
<dbReference type="GO" id="GO:0006779">
    <property type="term" value="P:porphyrin-containing compound biosynthetic process"/>
    <property type="evidence" value="ECO:0007669"/>
    <property type="project" value="InterPro"/>
</dbReference>
<evidence type="ECO:0000256" key="6">
    <source>
        <dbReference type="ARBA" id="ARBA00022723"/>
    </source>
</evidence>
<evidence type="ECO:0000256" key="8">
    <source>
        <dbReference type="ARBA" id="ARBA00023014"/>
    </source>
</evidence>
<comment type="cofactor">
    <cofactor evidence="1">
        <name>[4Fe-4S] cluster</name>
        <dbReference type="ChEBI" id="CHEBI:49883"/>
    </cofactor>
</comment>
<dbReference type="SFLD" id="SFLDF00288">
    <property type="entry name" value="HemN-like__clustered_with_nucl"/>
    <property type="match status" value="1"/>
</dbReference>
<dbReference type="NCBIfam" id="TIGR00539">
    <property type="entry name" value="hemN_rel"/>
    <property type="match status" value="1"/>
</dbReference>
<dbReference type="InterPro" id="IPR007197">
    <property type="entry name" value="rSAM"/>
</dbReference>
<dbReference type="GO" id="GO:0005737">
    <property type="term" value="C:cytoplasm"/>
    <property type="evidence" value="ECO:0007669"/>
    <property type="project" value="UniProtKB-SubCell"/>
</dbReference>
<keyword evidence="8 10" id="KW-0411">Iron-sulfur</keyword>
<comment type="function">
    <text evidence="10">Probably acts as a heme chaperone, transferring heme to an unknown acceptor. Binds one molecule of heme per monomer, possibly covalently. Binds 1 [4Fe-4S] cluster. The cluster is coordinated with 3 cysteines and an exchangeable S-adenosyl-L-methionine.</text>
</comment>
<dbReference type="SFLD" id="SFLDG01065">
    <property type="entry name" value="anaerobic_coproporphyrinogen-I"/>
    <property type="match status" value="1"/>
</dbReference>
<dbReference type="Proteomes" id="UP000317557">
    <property type="component" value="Unassembled WGS sequence"/>
</dbReference>
<dbReference type="GO" id="GO:0046872">
    <property type="term" value="F:metal ion binding"/>
    <property type="evidence" value="ECO:0007669"/>
    <property type="project" value="UniProtKB-UniRule"/>
</dbReference>
<feature type="domain" description="Radical SAM core" evidence="11">
    <location>
        <begin position="1"/>
        <end position="231"/>
    </location>
</feature>
<dbReference type="InterPro" id="IPR010723">
    <property type="entry name" value="HemN_C"/>
</dbReference>
<keyword evidence="5 10" id="KW-0949">S-adenosyl-L-methionine</keyword>